<sequence length="429" mass="45803">MPVGASANRHQIAREIEEFSREAALAPRSEELLELCRALRAADSDTRPLDPWTELDLLQAYARPESITHGASKPEHPAWGWLEALLGGLVFIPLALTWLGLTQASSAYGALTGADPKAAARPFLQLWQSGFEGHLTGFFTFGHVAGTATVAILVLLALVLLHGWRRAGISRREAEAERLTDELLRRLVPSLTRAQLLLNSYRLSSPRRFTAELTQSAETLNRLGDRAASTTQELSQAALLVADSLDKAEKRLAGVDTSVRPLESAATRIEEAVRGGGKDVEAAVSGSGVMIRKALEDVRGTNGEVKDVLEKAGERVEDSVTALAAAQRSFTTGIEVTGDLSAQVLGRLTEVVEASVRGSADAQALVGRFADQADALGLVAERLGKAVEALHSALDTVGRDTGRDGGRDAGRDVLPAPRRPAPTDRADVR</sequence>
<accession>A0A4Y3RR36</accession>
<gene>
    <name evidence="3" type="ORF">SGA01_56470</name>
</gene>
<feature type="region of interest" description="Disordered" evidence="1">
    <location>
        <begin position="397"/>
        <end position="429"/>
    </location>
</feature>
<dbReference type="Proteomes" id="UP000315226">
    <property type="component" value="Unassembled WGS sequence"/>
</dbReference>
<reference evidence="3 4" key="1">
    <citation type="submission" date="2019-06" db="EMBL/GenBank/DDBJ databases">
        <title>Whole genome shotgun sequence of Streptomyces gardneri NBRC 12865.</title>
        <authorList>
            <person name="Hosoyama A."/>
            <person name="Uohara A."/>
            <person name="Ohji S."/>
            <person name="Ichikawa N."/>
        </authorList>
    </citation>
    <scope>NUCLEOTIDE SEQUENCE [LARGE SCALE GENOMIC DNA]</scope>
    <source>
        <strain evidence="3 4">NBRC 12865</strain>
    </source>
</reference>
<proteinExistence type="predicted"/>
<keyword evidence="2" id="KW-0472">Membrane</keyword>
<organism evidence="3 4">
    <name type="scientific">Streptomyces gardneri</name>
    <dbReference type="NCBI Taxonomy" id="66892"/>
    <lineage>
        <taxon>Bacteria</taxon>
        <taxon>Bacillati</taxon>
        <taxon>Actinomycetota</taxon>
        <taxon>Actinomycetes</taxon>
        <taxon>Kitasatosporales</taxon>
        <taxon>Streptomycetaceae</taxon>
        <taxon>Streptomyces</taxon>
    </lineage>
</organism>
<dbReference type="AlphaFoldDB" id="A0A4Y3RR36"/>
<dbReference type="EMBL" id="BJMN01000038">
    <property type="protein sequence ID" value="GEB60042.1"/>
    <property type="molecule type" value="Genomic_DNA"/>
</dbReference>
<evidence type="ECO:0000313" key="3">
    <source>
        <dbReference type="EMBL" id="GEB60042.1"/>
    </source>
</evidence>
<keyword evidence="2" id="KW-1133">Transmembrane helix</keyword>
<feature type="transmembrane region" description="Helical" evidence="2">
    <location>
        <begin position="81"/>
        <end position="101"/>
    </location>
</feature>
<keyword evidence="2" id="KW-0812">Transmembrane</keyword>
<dbReference type="RefSeq" id="WP_141299538.1">
    <property type="nucleotide sequence ID" value="NZ_BJMN01000038.1"/>
</dbReference>
<evidence type="ECO:0000313" key="4">
    <source>
        <dbReference type="Proteomes" id="UP000315226"/>
    </source>
</evidence>
<protein>
    <submittedName>
        <fullName evidence="3">Uncharacterized protein</fullName>
    </submittedName>
</protein>
<evidence type="ECO:0000256" key="1">
    <source>
        <dbReference type="SAM" id="MobiDB-lite"/>
    </source>
</evidence>
<comment type="caution">
    <text evidence="3">The sequence shown here is derived from an EMBL/GenBank/DDBJ whole genome shotgun (WGS) entry which is preliminary data.</text>
</comment>
<feature type="transmembrane region" description="Helical" evidence="2">
    <location>
        <begin position="138"/>
        <end position="161"/>
    </location>
</feature>
<keyword evidence="4" id="KW-1185">Reference proteome</keyword>
<evidence type="ECO:0000256" key="2">
    <source>
        <dbReference type="SAM" id="Phobius"/>
    </source>
</evidence>
<feature type="compositionally biased region" description="Basic and acidic residues" evidence="1">
    <location>
        <begin position="397"/>
        <end position="411"/>
    </location>
</feature>
<dbReference type="OrthoDB" id="3435720at2"/>
<name>A0A4Y3RR36_9ACTN</name>